<evidence type="ECO:0000256" key="1">
    <source>
        <dbReference type="ARBA" id="ARBA00006484"/>
    </source>
</evidence>
<gene>
    <name evidence="4" type="ORF">BO71DRAFT_377114</name>
</gene>
<comment type="similarity">
    <text evidence="1">Belongs to the short-chain dehydrogenases/reductases (SDR) family.</text>
</comment>
<proteinExistence type="inferred from homology"/>
<dbReference type="PANTHER" id="PTHR43544">
    <property type="entry name" value="SHORT-CHAIN DEHYDROGENASE/REDUCTASE"/>
    <property type="match status" value="1"/>
</dbReference>
<dbReference type="Proteomes" id="UP000247810">
    <property type="component" value="Unassembled WGS sequence"/>
</dbReference>
<dbReference type="InterPro" id="IPR051468">
    <property type="entry name" value="Fungal_SecMetab_SDRs"/>
</dbReference>
<dbReference type="InterPro" id="IPR036291">
    <property type="entry name" value="NAD(P)-bd_dom_sf"/>
</dbReference>
<keyword evidence="2" id="KW-0521">NADP</keyword>
<accession>A0A319DDV9</accession>
<dbReference type="GO" id="GO:0016491">
    <property type="term" value="F:oxidoreductase activity"/>
    <property type="evidence" value="ECO:0007669"/>
    <property type="project" value="UniProtKB-KW"/>
</dbReference>
<protein>
    <submittedName>
        <fullName evidence="4">NAD(P)-binding protein</fullName>
    </submittedName>
</protein>
<dbReference type="EMBL" id="KZ825850">
    <property type="protein sequence ID" value="PYH95600.1"/>
    <property type="molecule type" value="Genomic_DNA"/>
</dbReference>
<dbReference type="PANTHER" id="PTHR43544:SF7">
    <property type="entry name" value="NADB-LER2"/>
    <property type="match status" value="1"/>
</dbReference>
<sequence length="237" mass="24803">GIGKSLLETYLQRPNHIVIGSVRDPTADYTTTLTSLPTAPGSRLILTTIESTNFSDPATAISSLPDEITHIDAVIANGGGGGSKGGIPLDVVAPGDITDVVNINILAPLALYQATRTLLQKAKAPKWVSVSSISASIGGVPKFKTHLAAGYGIAKAWLNWLTVAIGSANDWIVAFAVYPGLVQTDLGNRSAKKLGLEQAPTTVEESSGAIIRLIDNATKETAGEKFFDAVRGTELPW</sequence>
<organism evidence="4 5">
    <name type="scientific">Aspergillus ellipticus CBS 707.79</name>
    <dbReference type="NCBI Taxonomy" id="1448320"/>
    <lineage>
        <taxon>Eukaryota</taxon>
        <taxon>Fungi</taxon>
        <taxon>Dikarya</taxon>
        <taxon>Ascomycota</taxon>
        <taxon>Pezizomycotina</taxon>
        <taxon>Eurotiomycetes</taxon>
        <taxon>Eurotiomycetidae</taxon>
        <taxon>Eurotiales</taxon>
        <taxon>Aspergillaceae</taxon>
        <taxon>Aspergillus</taxon>
        <taxon>Aspergillus subgen. Circumdati</taxon>
    </lineage>
</organism>
<dbReference type="Pfam" id="PF00106">
    <property type="entry name" value="adh_short"/>
    <property type="match status" value="1"/>
</dbReference>
<feature type="non-terminal residue" evidence="4">
    <location>
        <position position="1"/>
    </location>
</feature>
<dbReference type="VEuPathDB" id="FungiDB:BO71DRAFT_377114"/>
<evidence type="ECO:0000256" key="3">
    <source>
        <dbReference type="ARBA" id="ARBA00023002"/>
    </source>
</evidence>
<dbReference type="OrthoDB" id="9876299at2759"/>
<dbReference type="GO" id="GO:0005737">
    <property type="term" value="C:cytoplasm"/>
    <property type="evidence" value="ECO:0007669"/>
    <property type="project" value="TreeGrafter"/>
</dbReference>
<dbReference type="InterPro" id="IPR002347">
    <property type="entry name" value="SDR_fam"/>
</dbReference>
<dbReference type="Gene3D" id="3.40.50.720">
    <property type="entry name" value="NAD(P)-binding Rossmann-like Domain"/>
    <property type="match status" value="1"/>
</dbReference>
<keyword evidence="3" id="KW-0560">Oxidoreductase</keyword>
<evidence type="ECO:0000256" key="2">
    <source>
        <dbReference type="ARBA" id="ARBA00022857"/>
    </source>
</evidence>
<name>A0A319DDV9_9EURO</name>
<keyword evidence="5" id="KW-1185">Reference proteome</keyword>
<evidence type="ECO:0000313" key="4">
    <source>
        <dbReference type="EMBL" id="PYH95600.1"/>
    </source>
</evidence>
<dbReference type="AlphaFoldDB" id="A0A319DDV9"/>
<evidence type="ECO:0000313" key="5">
    <source>
        <dbReference type="Proteomes" id="UP000247810"/>
    </source>
</evidence>
<dbReference type="SUPFAM" id="SSF51735">
    <property type="entry name" value="NAD(P)-binding Rossmann-fold domains"/>
    <property type="match status" value="1"/>
</dbReference>
<reference evidence="4 5" key="1">
    <citation type="submission" date="2018-02" db="EMBL/GenBank/DDBJ databases">
        <title>The genomes of Aspergillus section Nigri reveals drivers in fungal speciation.</title>
        <authorList>
            <consortium name="DOE Joint Genome Institute"/>
            <person name="Vesth T.C."/>
            <person name="Nybo J."/>
            <person name="Theobald S."/>
            <person name="Brandl J."/>
            <person name="Frisvad J.C."/>
            <person name="Nielsen K.F."/>
            <person name="Lyhne E.K."/>
            <person name="Kogle M.E."/>
            <person name="Kuo A."/>
            <person name="Riley R."/>
            <person name="Clum A."/>
            <person name="Nolan M."/>
            <person name="Lipzen A."/>
            <person name="Salamov A."/>
            <person name="Henrissat B."/>
            <person name="Wiebenga A."/>
            <person name="De vries R.P."/>
            <person name="Grigoriev I.V."/>
            <person name="Mortensen U.H."/>
            <person name="Andersen M.R."/>
            <person name="Baker S.E."/>
        </authorList>
    </citation>
    <scope>NUCLEOTIDE SEQUENCE [LARGE SCALE GENOMIC DNA]</scope>
    <source>
        <strain evidence="4 5">CBS 707.79</strain>
    </source>
</reference>